<dbReference type="Proteomes" id="UP000261811">
    <property type="component" value="Unassembled WGS sequence"/>
</dbReference>
<name>A0A372JSS1_9ACTN</name>
<evidence type="ECO:0000313" key="2">
    <source>
        <dbReference type="Proteomes" id="UP000261811"/>
    </source>
</evidence>
<evidence type="ECO:0000313" key="1">
    <source>
        <dbReference type="EMBL" id="RFU43067.1"/>
    </source>
</evidence>
<keyword evidence="2" id="KW-1185">Reference proteome</keyword>
<dbReference type="AlphaFoldDB" id="A0A372JSS1"/>
<gene>
    <name evidence="1" type="ORF">DZF91_03195</name>
</gene>
<dbReference type="Pfam" id="PF11750">
    <property type="entry name" value="DUF3307"/>
    <property type="match status" value="1"/>
</dbReference>
<dbReference type="InterPro" id="IPR021737">
    <property type="entry name" value="Phage_phiKZ_Orf197"/>
</dbReference>
<comment type="caution">
    <text evidence="1">The sequence shown here is derived from an EMBL/GenBank/DDBJ whole genome shotgun (WGS) entry which is preliminary data.</text>
</comment>
<dbReference type="OrthoDB" id="3542456at2"/>
<dbReference type="EMBL" id="QURH01000068">
    <property type="protein sequence ID" value="RFU43067.1"/>
    <property type="molecule type" value="Genomic_DNA"/>
</dbReference>
<sequence length="142" mass="15204">MTPTTLEHTVTFAAVLPTLIIGHHLGDYWIQTDHQAKTKGAPGAPGRHACAQHVATLTMTLTLALVALAGVTGLHLPHTQVAIALMVNAASHYWADRRTTLAALARRAGKGAWIESDKAALPHLDQAWHLYWLGITALIIAS</sequence>
<protein>
    <submittedName>
        <fullName evidence="1">DUF3307 domain-containing protein</fullName>
    </submittedName>
</protein>
<proteinExistence type="predicted"/>
<organism evidence="1 2">
    <name type="scientific">Actinomadura logoneensis</name>
    <dbReference type="NCBI Taxonomy" id="2293572"/>
    <lineage>
        <taxon>Bacteria</taxon>
        <taxon>Bacillati</taxon>
        <taxon>Actinomycetota</taxon>
        <taxon>Actinomycetes</taxon>
        <taxon>Streptosporangiales</taxon>
        <taxon>Thermomonosporaceae</taxon>
        <taxon>Actinomadura</taxon>
    </lineage>
</organism>
<reference evidence="1 2" key="1">
    <citation type="submission" date="2018-08" db="EMBL/GenBank/DDBJ databases">
        <title>Actinomadura jelena sp. nov., a novel Actinomycete isolated from soil in Chad.</title>
        <authorList>
            <person name="Shi L."/>
        </authorList>
    </citation>
    <scope>NUCLEOTIDE SEQUENCE [LARGE SCALE GENOMIC DNA]</scope>
    <source>
        <strain evidence="1 2">NEAU-G17</strain>
    </source>
</reference>
<accession>A0A372JSS1</accession>